<proteinExistence type="predicted"/>
<dbReference type="AlphaFoldDB" id="A0AAE9SQ55"/>
<protein>
    <submittedName>
        <fullName evidence="1">Uncharacterized protein</fullName>
    </submittedName>
</protein>
<sequence length="511" mass="58912">MVLGLDTAYIPVAEEDIKYFVEDVCNNPDLVEQRVNQLTPSEQERKFLTHTLYKNLLAQTENDTFDSHFGFTSCCILAYLSPYYYDRGQSLGRLAYDFGGEQSEHLFSLLNCFQTFFSTVPHCGDSGGPNYCSGYYIIKENITPLHDALMQLDRAVGPLFEEDSGLIKALKYAQKHQTGLLEAFDIQVPFSGDFFTSRFNLRAWYLDNLDDERIEKECIDTSFTIGFPVPSSSIIDMFDTGPFIFDWVRSENLLPIFENDPDPKKERAVSGQVEIRLIFEETTPLVVVRTTQNTLLHDPENYVEKIRLSFEKYLTQNGLEANFFVSLHDSESIPKEIKSSSDIEVRYFSKPSFIFSRHQWLFTLDDEKLAMEFGYSGRMVLSLNGEKIDEYRLSDKDIHRTVYFAGGHWYTISVDATQYRNGDLDLKIYKGVQPKAEFKCFKGAEQYPLSKNLVLMAGEMATIFLTLMTLAARKPILIPPLLLIGFLMFKYNQRHHYFLKPSYELEEDSQP</sequence>
<dbReference type="RefSeq" id="WP_255935743.1">
    <property type="nucleotide sequence ID" value="NZ_CP050467.1"/>
</dbReference>
<name>A0AAE9SQ55_9VIBR</name>
<evidence type="ECO:0000313" key="1">
    <source>
        <dbReference type="EMBL" id="UTZ27925.1"/>
    </source>
</evidence>
<accession>A0AAE9SQ55</accession>
<evidence type="ECO:0000313" key="2">
    <source>
        <dbReference type="Proteomes" id="UP001058687"/>
    </source>
</evidence>
<dbReference type="EMBL" id="CP050467">
    <property type="protein sequence ID" value="UTZ27925.1"/>
    <property type="molecule type" value="Genomic_DNA"/>
</dbReference>
<reference evidence="1" key="1">
    <citation type="submission" date="2020-03" db="EMBL/GenBank/DDBJ databases">
        <title>Five strains of Vibrio campbellii isolated from Mariana Trench.</title>
        <authorList>
            <person name="Liang J."/>
            <person name="Zhang X.-H."/>
        </authorList>
    </citation>
    <scope>NUCLEOTIDE SEQUENCE</scope>
    <source>
        <strain evidence="1">LJC014</strain>
    </source>
</reference>
<gene>
    <name evidence="1" type="ORF">HB761_15030</name>
</gene>
<organism evidence="1 2">
    <name type="scientific">Vibrio campbellii</name>
    <dbReference type="NCBI Taxonomy" id="680"/>
    <lineage>
        <taxon>Bacteria</taxon>
        <taxon>Pseudomonadati</taxon>
        <taxon>Pseudomonadota</taxon>
        <taxon>Gammaproteobacteria</taxon>
        <taxon>Vibrionales</taxon>
        <taxon>Vibrionaceae</taxon>
        <taxon>Vibrio</taxon>
    </lineage>
</organism>
<dbReference type="Proteomes" id="UP001058687">
    <property type="component" value="Chromosome 1"/>
</dbReference>